<evidence type="ECO:0000313" key="5">
    <source>
        <dbReference type="Proteomes" id="UP000740727"/>
    </source>
</evidence>
<keyword evidence="1" id="KW-0677">Repeat</keyword>
<feature type="non-terminal residue" evidence="4">
    <location>
        <position position="115"/>
    </location>
</feature>
<dbReference type="AlphaFoldDB" id="A0A965LL82"/>
<dbReference type="Pfam" id="PF00041">
    <property type="entry name" value="fn3"/>
    <property type="match status" value="1"/>
</dbReference>
<dbReference type="InterPro" id="IPR050964">
    <property type="entry name" value="Striated_Muscle_Regulatory"/>
</dbReference>
<evidence type="ECO:0000256" key="2">
    <source>
        <dbReference type="SAM" id="MobiDB-lite"/>
    </source>
</evidence>
<dbReference type="Gene3D" id="2.60.40.10">
    <property type="entry name" value="Immunoglobulins"/>
    <property type="match status" value="2"/>
</dbReference>
<comment type="caution">
    <text evidence="4">The sequence shown here is derived from an EMBL/GenBank/DDBJ whole genome shotgun (WGS) entry which is preliminary data.</text>
</comment>
<dbReference type="SUPFAM" id="SSF49265">
    <property type="entry name" value="Fibronectin type III"/>
    <property type="match status" value="1"/>
</dbReference>
<evidence type="ECO:0000313" key="4">
    <source>
        <dbReference type="EMBL" id="NBR94433.1"/>
    </source>
</evidence>
<protein>
    <submittedName>
        <fullName evidence="4">Fibronectin type III domain-containing protein</fullName>
    </submittedName>
</protein>
<feature type="region of interest" description="Disordered" evidence="2">
    <location>
        <begin position="31"/>
        <end position="57"/>
    </location>
</feature>
<sequence length="115" mass="11487">MSPTTASTVRGLTTGTSYLFRVAAISEQGSGAFSPASSAITPAAAPDTPAKPTGSANGTSITITWTAPNANGATISSYNVSYSSDSGNTWTSVAPASTTSATVANLTIALTYIFR</sequence>
<dbReference type="InterPro" id="IPR003961">
    <property type="entry name" value="FN3_dom"/>
</dbReference>
<dbReference type="CDD" id="cd00063">
    <property type="entry name" value="FN3"/>
    <property type="match status" value="2"/>
</dbReference>
<evidence type="ECO:0000259" key="3">
    <source>
        <dbReference type="PROSITE" id="PS50853"/>
    </source>
</evidence>
<evidence type="ECO:0000256" key="1">
    <source>
        <dbReference type="ARBA" id="ARBA00022737"/>
    </source>
</evidence>
<dbReference type="InterPro" id="IPR013783">
    <property type="entry name" value="Ig-like_fold"/>
</dbReference>
<name>A0A965LL82_9PROT</name>
<gene>
    <name evidence="4" type="ORF">EBT44_06390</name>
</gene>
<feature type="domain" description="Fibronectin type-III" evidence="3">
    <location>
        <begin position="45"/>
        <end position="115"/>
    </location>
</feature>
<feature type="compositionally biased region" description="Low complexity" evidence="2">
    <location>
        <begin position="32"/>
        <end position="53"/>
    </location>
</feature>
<proteinExistence type="predicted"/>
<dbReference type="PANTHER" id="PTHR13817">
    <property type="entry name" value="TITIN"/>
    <property type="match status" value="1"/>
</dbReference>
<dbReference type="PANTHER" id="PTHR13817:SF73">
    <property type="entry name" value="FIBRONECTIN TYPE-III DOMAIN-CONTAINING PROTEIN"/>
    <property type="match status" value="1"/>
</dbReference>
<accession>A0A965LL82</accession>
<organism evidence="4 5">
    <name type="scientific">Candidatus Fonsibacter lacus</name>
    <dbReference type="NCBI Taxonomy" id="2576439"/>
    <lineage>
        <taxon>Bacteria</taxon>
        <taxon>Pseudomonadati</taxon>
        <taxon>Pseudomonadota</taxon>
        <taxon>Alphaproteobacteria</taxon>
        <taxon>Candidatus Pelagibacterales</taxon>
        <taxon>Candidatus Pelagibacterales incertae sedis</taxon>
        <taxon>Candidatus Fonsibacter</taxon>
    </lineage>
</organism>
<dbReference type="EMBL" id="RFXN01000140">
    <property type="protein sequence ID" value="NBR94433.1"/>
    <property type="molecule type" value="Genomic_DNA"/>
</dbReference>
<dbReference type="PROSITE" id="PS50853">
    <property type="entry name" value="FN3"/>
    <property type="match status" value="2"/>
</dbReference>
<dbReference type="Proteomes" id="UP000740727">
    <property type="component" value="Unassembled WGS sequence"/>
</dbReference>
<dbReference type="InterPro" id="IPR036116">
    <property type="entry name" value="FN3_sf"/>
</dbReference>
<reference evidence="4" key="1">
    <citation type="submission" date="2018-10" db="EMBL/GenBank/DDBJ databases">
        <title>Iterative Subtractive Binning of Freshwater Chronoseries Metagenomes Recovers Nearly Complete Genomes from over Four Hundred Novel Species.</title>
        <authorList>
            <person name="Rodriguez-R L.M."/>
            <person name="Tsementzi D."/>
            <person name="Luo C."/>
            <person name="Konstantinidis K.T."/>
        </authorList>
    </citation>
    <scope>NUCLEOTIDE SEQUENCE</scope>
    <source>
        <strain evidence="4">WB5_2A_028</strain>
    </source>
</reference>
<feature type="domain" description="Fibronectin type-III" evidence="3">
    <location>
        <begin position="1"/>
        <end position="44"/>
    </location>
</feature>